<dbReference type="EMBL" id="FNYY01000001">
    <property type="protein sequence ID" value="SEI57930.1"/>
    <property type="molecule type" value="Genomic_DNA"/>
</dbReference>
<evidence type="ECO:0008006" key="4">
    <source>
        <dbReference type="Google" id="ProtNLM"/>
    </source>
</evidence>
<dbReference type="RefSeq" id="WP_074834431.1">
    <property type="nucleotide sequence ID" value="NZ_FNYY01000001.1"/>
</dbReference>
<name>A0A975ZLS4_9RHOB</name>
<gene>
    <name evidence="2" type="ORF">SAMN04487940_101281</name>
</gene>
<proteinExistence type="predicted"/>
<keyword evidence="1" id="KW-0732">Signal</keyword>
<comment type="caution">
    <text evidence="2">The sequence shown here is derived from an EMBL/GenBank/DDBJ whole genome shotgun (WGS) entry which is preliminary data.</text>
</comment>
<sequence length="464" mass="49776">MLRRVAILGLCLGLIGPAWSDSAPPAAPASELLTPEDSRALILRALSADRHDIAGKLALGLLRADPEDPFGHMVMSTVLMRAGNLEEARRAAKLAYRHADTRRQRHEAARVVAATEARDERFVLGQLWMRRALQAAPTAPTRNRSIHEYRALRSVARLKFQIAGQIAPSSNVNNGSADRINVIDGIPVVGILPAASQALSGTIAEVGGSFSYRLHQGAASETRLTGGGQLRRVRLSDEARKKAPQAEDADYGSTYVALGLSHHRALGAAGGLASARLSFGQVWNGGDRSYDLASGGLSYGFDLGPELRLTAGANYQMRHNDANGLADVETTGVSFGAIHTMANKDRLALTVGTTWAASDNGQSRSTERSARLSYHRAKPIGPVSLSAAIGVSETTYPDYRILFWSVPGGREDTRSSAEVNVSFDRLGYMGFTPTLKLSSERTLSNVSRFETDELSVSLGLRTAF</sequence>
<feature type="signal peptide" evidence="1">
    <location>
        <begin position="1"/>
        <end position="20"/>
    </location>
</feature>
<reference evidence="2 3" key="1">
    <citation type="submission" date="2016-10" db="EMBL/GenBank/DDBJ databases">
        <authorList>
            <person name="Varghese N."/>
            <person name="Submissions S."/>
        </authorList>
    </citation>
    <scope>NUCLEOTIDE SEQUENCE [LARGE SCALE GENOMIC DNA]</scope>
    <source>
        <strain evidence="2 3">FF3</strain>
    </source>
</reference>
<evidence type="ECO:0000256" key="1">
    <source>
        <dbReference type="SAM" id="SignalP"/>
    </source>
</evidence>
<feature type="chain" id="PRO_5037218473" description="DUF560 domain-containing protein" evidence="1">
    <location>
        <begin position="21"/>
        <end position="464"/>
    </location>
</feature>
<dbReference type="GeneID" id="80816551"/>
<organism evidence="2 3">
    <name type="scientific">Marinovum algicola</name>
    <dbReference type="NCBI Taxonomy" id="42444"/>
    <lineage>
        <taxon>Bacteria</taxon>
        <taxon>Pseudomonadati</taxon>
        <taxon>Pseudomonadota</taxon>
        <taxon>Alphaproteobacteria</taxon>
        <taxon>Rhodobacterales</taxon>
        <taxon>Roseobacteraceae</taxon>
        <taxon>Marinovum</taxon>
    </lineage>
</organism>
<evidence type="ECO:0000313" key="2">
    <source>
        <dbReference type="EMBL" id="SEI57930.1"/>
    </source>
</evidence>
<keyword evidence="3" id="KW-1185">Reference proteome</keyword>
<protein>
    <recommendedName>
        <fullName evidence="4">DUF560 domain-containing protein</fullName>
    </recommendedName>
</protein>
<accession>A0A975ZLS4</accession>
<dbReference type="SUPFAM" id="SSF56935">
    <property type="entry name" value="Porins"/>
    <property type="match status" value="1"/>
</dbReference>
<dbReference type="AlphaFoldDB" id="A0A975ZLS4"/>
<evidence type="ECO:0000313" key="3">
    <source>
        <dbReference type="Proteomes" id="UP000182932"/>
    </source>
</evidence>
<dbReference type="Proteomes" id="UP000182932">
    <property type="component" value="Unassembled WGS sequence"/>
</dbReference>